<evidence type="ECO:0000256" key="4">
    <source>
        <dbReference type="ARBA" id="ARBA00022679"/>
    </source>
</evidence>
<dbReference type="InterPro" id="IPR050890">
    <property type="entry name" value="PTS_EIIA_component"/>
</dbReference>
<dbReference type="EMBL" id="CYZO01000015">
    <property type="protein sequence ID" value="CUO00344.1"/>
    <property type="molecule type" value="Genomic_DNA"/>
</dbReference>
<feature type="domain" description="PTS EIIA type-1" evidence="7">
    <location>
        <begin position="37"/>
        <end position="140"/>
    </location>
</feature>
<dbReference type="EMBL" id="RCYR01000003">
    <property type="protein sequence ID" value="RYS81467.1"/>
    <property type="molecule type" value="Genomic_DNA"/>
</dbReference>
<dbReference type="Proteomes" id="UP000292665">
    <property type="component" value="Unassembled WGS sequence"/>
</dbReference>
<keyword evidence="6" id="KW-0418">Kinase</keyword>
<gene>
    <name evidence="8" type="primary">glcB</name>
    <name evidence="9" type="ORF">EAI93_03780</name>
    <name evidence="8" type="ORF">ERS852456_01362</name>
</gene>
<evidence type="ECO:0000256" key="3">
    <source>
        <dbReference type="ARBA" id="ARBA00022597"/>
    </source>
</evidence>
<dbReference type="PANTHER" id="PTHR45008">
    <property type="entry name" value="PTS SYSTEM GLUCOSE-SPECIFIC EIIA COMPONENT"/>
    <property type="match status" value="1"/>
</dbReference>
<protein>
    <submittedName>
        <fullName evidence="9">PTS glucose transporter subunit IIA</fullName>
    </submittedName>
    <submittedName>
        <fullName evidence="8">PTS system glucoside-specific EIICBA component</fullName>
    </submittedName>
</protein>
<keyword evidence="5" id="KW-0598">Phosphotransferase system</keyword>
<evidence type="ECO:0000256" key="1">
    <source>
        <dbReference type="ARBA" id="ARBA00004496"/>
    </source>
</evidence>
<sequence>MFFLKNHVEKVKIENIKSNEVYAPVEGEVIPLDEVDDAVFSEKILGDGVAVEPDKGEIYSPVKGTVSVVFPTKHVVGITTEEGANIILHIGIDTVELKGKGFDVKVEQGDKVEAGQLLMKINLPFIRKHHPATVMVILEKTDEFKVACTRDKQIRAGGRLLTLERII</sequence>
<dbReference type="PROSITE" id="PS00371">
    <property type="entry name" value="PTS_EIIA_TYPE_1_HIS"/>
    <property type="match status" value="1"/>
</dbReference>
<dbReference type="InterPro" id="IPR011055">
    <property type="entry name" value="Dup_hybrid_motif"/>
</dbReference>
<name>A0A174BI08_9FIRM</name>
<dbReference type="NCBIfam" id="TIGR00830">
    <property type="entry name" value="PTBA"/>
    <property type="match status" value="1"/>
</dbReference>
<dbReference type="Pfam" id="PF00358">
    <property type="entry name" value="PTS_EIIA_1"/>
    <property type="match status" value="1"/>
</dbReference>
<dbReference type="PROSITE" id="PS51093">
    <property type="entry name" value="PTS_EIIA_TYPE_1"/>
    <property type="match status" value="1"/>
</dbReference>
<evidence type="ECO:0000313" key="11">
    <source>
        <dbReference type="Proteomes" id="UP000292665"/>
    </source>
</evidence>
<keyword evidence="4" id="KW-0808">Transferase</keyword>
<evidence type="ECO:0000313" key="10">
    <source>
        <dbReference type="Proteomes" id="UP000095787"/>
    </source>
</evidence>
<dbReference type="RefSeq" id="WP_004847529.1">
    <property type="nucleotide sequence ID" value="NZ_CATVPX010000053.1"/>
</dbReference>
<accession>A0A174BI08</accession>
<dbReference type="SUPFAM" id="SSF51261">
    <property type="entry name" value="Duplicated hybrid motif"/>
    <property type="match status" value="1"/>
</dbReference>
<dbReference type="Gene3D" id="2.70.70.10">
    <property type="entry name" value="Glucose Permease (Domain IIA)"/>
    <property type="match status" value="1"/>
</dbReference>
<evidence type="ECO:0000313" key="9">
    <source>
        <dbReference type="EMBL" id="RYS81467.1"/>
    </source>
</evidence>
<proteinExistence type="predicted"/>
<reference evidence="8 10" key="1">
    <citation type="submission" date="2015-09" db="EMBL/GenBank/DDBJ databases">
        <authorList>
            <consortium name="Pathogen Informatics"/>
        </authorList>
    </citation>
    <scope>NUCLEOTIDE SEQUENCE [LARGE SCALE GENOMIC DNA]</scope>
    <source>
        <strain evidence="8 10">2789STDY5834841</strain>
    </source>
</reference>
<dbReference type="GO" id="GO:0005737">
    <property type="term" value="C:cytoplasm"/>
    <property type="evidence" value="ECO:0007669"/>
    <property type="project" value="UniProtKB-SubCell"/>
</dbReference>
<dbReference type="InterPro" id="IPR001127">
    <property type="entry name" value="PTS_EIIA_1_perm"/>
</dbReference>
<evidence type="ECO:0000313" key="8">
    <source>
        <dbReference type="EMBL" id="CUO00344.1"/>
    </source>
</evidence>
<dbReference type="GO" id="GO:0016301">
    <property type="term" value="F:kinase activity"/>
    <property type="evidence" value="ECO:0007669"/>
    <property type="project" value="UniProtKB-KW"/>
</dbReference>
<keyword evidence="3 9" id="KW-0762">Sugar transport</keyword>
<comment type="subcellular location">
    <subcellularLocation>
        <location evidence="1">Cytoplasm</location>
    </subcellularLocation>
</comment>
<dbReference type="AlphaFoldDB" id="A0A174BI08"/>
<dbReference type="FunFam" id="2.70.70.10:FF:000001">
    <property type="entry name" value="PTS system glucose-specific IIA component"/>
    <property type="match status" value="1"/>
</dbReference>
<reference evidence="9 11" key="2">
    <citation type="journal article" date="2019" name="Science, e1252229">
        <title>Invertible promoters mediate bacterial phase variation, antibiotic resistance, and host adaptation in the gut.</title>
        <authorList>
            <person name="Jiang X."/>
            <person name="Hall A.B."/>
            <person name="Arthur T.D."/>
            <person name="Plichta D.R."/>
            <person name="Covington C.T."/>
            <person name="Poyet M."/>
            <person name="Crothers J."/>
            <person name="Moses P.L."/>
            <person name="Tolonen A.C."/>
            <person name="Vlamakis H."/>
            <person name="Alm E.J."/>
            <person name="Xavier R.J."/>
        </authorList>
    </citation>
    <scope>NUCLEOTIDE SEQUENCE [LARGE SCALE GENOMIC DNA]</scope>
    <source>
        <strain evidence="9">Aa_0143</strain>
        <strain evidence="11">aa_0143</strain>
    </source>
</reference>
<keyword evidence="2" id="KW-0813">Transport</keyword>
<evidence type="ECO:0000256" key="2">
    <source>
        <dbReference type="ARBA" id="ARBA00022448"/>
    </source>
</evidence>
<dbReference type="GO" id="GO:0009401">
    <property type="term" value="P:phosphoenolpyruvate-dependent sugar phosphotransferase system"/>
    <property type="evidence" value="ECO:0007669"/>
    <property type="project" value="UniProtKB-KW"/>
</dbReference>
<dbReference type="Proteomes" id="UP000095787">
    <property type="component" value="Unassembled WGS sequence"/>
</dbReference>
<evidence type="ECO:0000256" key="6">
    <source>
        <dbReference type="ARBA" id="ARBA00022777"/>
    </source>
</evidence>
<organism evidence="8 10">
    <name type="scientific">[Ruminococcus] torques</name>
    <dbReference type="NCBI Taxonomy" id="33039"/>
    <lineage>
        <taxon>Bacteria</taxon>
        <taxon>Bacillati</taxon>
        <taxon>Bacillota</taxon>
        <taxon>Clostridia</taxon>
        <taxon>Lachnospirales</taxon>
        <taxon>Lachnospiraceae</taxon>
        <taxon>Mediterraneibacter</taxon>
    </lineage>
</organism>
<dbReference type="PANTHER" id="PTHR45008:SF1">
    <property type="entry name" value="PTS SYSTEM GLUCOSE-SPECIFIC EIIA COMPONENT"/>
    <property type="match status" value="1"/>
</dbReference>
<dbReference type="GeneID" id="97330235"/>
<evidence type="ECO:0000259" key="7">
    <source>
        <dbReference type="PROSITE" id="PS51093"/>
    </source>
</evidence>
<evidence type="ECO:0000256" key="5">
    <source>
        <dbReference type="ARBA" id="ARBA00022683"/>
    </source>
</evidence>